<proteinExistence type="predicted"/>
<feature type="DNA-binding region" description="H-T-H motif" evidence="2">
    <location>
        <begin position="32"/>
        <end position="51"/>
    </location>
</feature>
<dbReference type="EMBL" id="CP036150">
    <property type="protein sequence ID" value="QEN06547.1"/>
    <property type="molecule type" value="Genomic_DNA"/>
</dbReference>
<reference evidence="4 5" key="1">
    <citation type="submission" date="2019-02" db="EMBL/GenBank/DDBJ databases">
        <title>Complete Genome Sequence and Methylome Analysis of free living Spirochaetas.</title>
        <authorList>
            <person name="Fomenkov A."/>
            <person name="Dubinina G."/>
            <person name="Leshcheva N."/>
            <person name="Mikheeva N."/>
            <person name="Grabovich M."/>
            <person name="Vincze T."/>
            <person name="Roberts R.J."/>
        </authorList>
    </citation>
    <scope>NUCLEOTIDE SEQUENCE [LARGE SCALE GENOMIC DNA]</scope>
    <source>
        <strain evidence="4 5">K2</strain>
    </source>
</reference>
<dbReference type="InterPro" id="IPR050624">
    <property type="entry name" value="HTH-type_Tx_Regulator"/>
</dbReference>
<feature type="domain" description="HTH tetR-type" evidence="3">
    <location>
        <begin position="9"/>
        <end position="69"/>
    </location>
</feature>
<dbReference type="InterPro" id="IPR001647">
    <property type="entry name" value="HTH_TetR"/>
</dbReference>
<dbReference type="SUPFAM" id="SSF46689">
    <property type="entry name" value="Homeodomain-like"/>
    <property type="match status" value="1"/>
</dbReference>
<dbReference type="InterPro" id="IPR036271">
    <property type="entry name" value="Tet_transcr_reg_TetR-rel_C_sf"/>
</dbReference>
<dbReference type="PRINTS" id="PR00455">
    <property type="entry name" value="HTHTETR"/>
</dbReference>
<gene>
    <name evidence="4" type="ORF">EXM22_00535</name>
</gene>
<evidence type="ECO:0000256" key="2">
    <source>
        <dbReference type="PROSITE-ProRule" id="PRU00335"/>
    </source>
</evidence>
<protein>
    <submittedName>
        <fullName evidence="4">TetR/AcrR family transcriptional regulator</fullName>
    </submittedName>
</protein>
<accession>A0A5C1QGH6</accession>
<dbReference type="RefSeq" id="WP_149484630.1">
    <property type="nucleotide sequence ID" value="NZ_CP036150.1"/>
</dbReference>
<dbReference type="InterPro" id="IPR009057">
    <property type="entry name" value="Homeodomain-like_sf"/>
</dbReference>
<evidence type="ECO:0000259" key="3">
    <source>
        <dbReference type="PROSITE" id="PS50977"/>
    </source>
</evidence>
<dbReference type="Proteomes" id="UP000324209">
    <property type="component" value="Chromosome"/>
</dbReference>
<sequence>MGRREEKAQETKSRLMKNALQLFREKGYDMVTVEDITRATAVAKGTFYSYFETKSDIIVEEFWKIDRYYQDYASRNLKRYSRGAEKLRAFTRAQMRYVRDHVGVKNLKILYANQILTSESNQVIIDPERQWYQIIQDIIAGAQETGEFRNLQDPESLAVLFNRSMRSVFLDWCISDGELNLVNEGIRYCEEWLIPVLRSEP</sequence>
<name>A0A5C1QGH6_9SPIO</name>
<dbReference type="OrthoDB" id="9809994at2"/>
<dbReference type="InterPro" id="IPR041490">
    <property type="entry name" value="KstR2_TetR_C"/>
</dbReference>
<dbReference type="SUPFAM" id="SSF48498">
    <property type="entry name" value="Tetracyclin repressor-like, C-terminal domain"/>
    <property type="match status" value="1"/>
</dbReference>
<keyword evidence="5" id="KW-1185">Reference proteome</keyword>
<dbReference type="Pfam" id="PF00440">
    <property type="entry name" value="TetR_N"/>
    <property type="match status" value="1"/>
</dbReference>
<dbReference type="PANTHER" id="PTHR43479">
    <property type="entry name" value="ACREF/ENVCD OPERON REPRESSOR-RELATED"/>
    <property type="match status" value="1"/>
</dbReference>
<keyword evidence="1 2" id="KW-0238">DNA-binding</keyword>
<dbReference type="PANTHER" id="PTHR43479:SF11">
    <property type="entry name" value="ACREF_ENVCD OPERON REPRESSOR-RELATED"/>
    <property type="match status" value="1"/>
</dbReference>
<dbReference type="PROSITE" id="PS01081">
    <property type="entry name" value="HTH_TETR_1"/>
    <property type="match status" value="1"/>
</dbReference>
<evidence type="ECO:0000256" key="1">
    <source>
        <dbReference type="ARBA" id="ARBA00023125"/>
    </source>
</evidence>
<dbReference type="InterPro" id="IPR023772">
    <property type="entry name" value="DNA-bd_HTH_TetR-type_CS"/>
</dbReference>
<dbReference type="AlphaFoldDB" id="A0A5C1QGH6"/>
<dbReference type="KEGG" id="ock:EXM22_00535"/>
<dbReference type="GO" id="GO:0003677">
    <property type="term" value="F:DNA binding"/>
    <property type="evidence" value="ECO:0007669"/>
    <property type="project" value="UniProtKB-UniRule"/>
</dbReference>
<evidence type="ECO:0000313" key="4">
    <source>
        <dbReference type="EMBL" id="QEN06547.1"/>
    </source>
</evidence>
<dbReference type="Pfam" id="PF17932">
    <property type="entry name" value="TetR_C_24"/>
    <property type="match status" value="1"/>
</dbReference>
<evidence type="ECO:0000313" key="5">
    <source>
        <dbReference type="Proteomes" id="UP000324209"/>
    </source>
</evidence>
<organism evidence="4 5">
    <name type="scientific">Oceanispirochaeta crateris</name>
    <dbReference type="NCBI Taxonomy" id="2518645"/>
    <lineage>
        <taxon>Bacteria</taxon>
        <taxon>Pseudomonadati</taxon>
        <taxon>Spirochaetota</taxon>
        <taxon>Spirochaetia</taxon>
        <taxon>Spirochaetales</taxon>
        <taxon>Spirochaetaceae</taxon>
        <taxon>Oceanispirochaeta</taxon>
    </lineage>
</organism>
<dbReference type="Gene3D" id="1.10.357.10">
    <property type="entry name" value="Tetracycline Repressor, domain 2"/>
    <property type="match status" value="1"/>
</dbReference>
<dbReference type="PROSITE" id="PS50977">
    <property type="entry name" value="HTH_TETR_2"/>
    <property type="match status" value="1"/>
</dbReference>